<protein>
    <submittedName>
        <fullName evidence="2">DUF2812 domain-containing protein</fullName>
    </submittedName>
</protein>
<reference evidence="3" key="1">
    <citation type="submission" date="2021-01" db="EMBL/GenBank/DDBJ databases">
        <title>Genome public.</title>
        <authorList>
            <person name="Liu C."/>
            <person name="Sun Q."/>
        </authorList>
    </citation>
    <scope>NUCLEOTIDE SEQUENCE [LARGE SCALE GENOMIC DNA]</scope>
    <source>
        <strain evidence="3">YIM B02505</strain>
    </source>
</reference>
<name>A0ABS1EV87_9CLOT</name>
<accession>A0ABS1EV87</accession>
<dbReference type="Proteomes" id="UP000596739">
    <property type="component" value="Unassembled WGS sequence"/>
</dbReference>
<dbReference type="Pfam" id="PF11193">
    <property type="entry name" value="DUF2812"/>
    <property type="match status" value="1"/>
</dbReference>
<gene>
    <name evidence="2" type="ORF">JHL18_22015</name>
</gene>
<evidence type="ECO:0000313" key="2">
    <source>
        <dbReference type="EMBL" id="MBK1813301.1"/>
    </source>
</evidence>
<dbReference type="EMBL" id="JAENHN010000059">
    <property type="protein sequence ID" value="MBK1813301.1"/>
    <property type="molecule type" value="Genomic_DNA"/>
</dbReference>
<evidence type="ECO:0000313" key="3">
    <source>
        <dbReference type="Proteomes" id="UP000596739"/>
    </source>
</evidence>
<organism evidence="2 3">
    <name type="scientific">Clostridium yunnanense</name>
    <dbReference type="NCBI Taxonomy" id="2800325"/>
    <lineage>
        <taxon>Bacteria</taxon>
        <taxon>Bacillati</taxon>
        <taxon>Bacillota</taxon>
        <taxon>Clostridia</taxon>
        <taxon>Eubacteriales</taxon>
        <taxon>Clostridiaceae</taxon>
        <taxon>Clostridium</taxon>
    </lineage>
</organism>
<dbReference type="RefSeq" id="WP_200273264.1">
    <property type="nucleotide sequence ID" value="NZ_JAENHN010000059.1"/>
</dbReference>
<evidence type="ECO:0000256" key="1">
    <source>
        <dbReference type="SAM" id="Phobius"/>
    </source>
</evidence>
<feature type="transmembrane region" description="Helical" evidence="1">
    <location>
        <begin position="145"/>
        <end position="164"/>
    </location>
</feature>
<keyword evidence="1" id="KW-0812">Transmembrane</keyword>
<keyword evidence="1" id="KW-0472">Membrane</keyword>
<comment type="caution">
    <text evidence="2">The sequence shown here is derived from an EMBL/GenBank/DDBJ whole genome shotgun (WGS) entry which is preliminary data.</text>
</comment>
<keyword evidence="3" id="KW-1185">Reference proteome</keyword>
<sequence length="211" mass="25083">MEKGRSAKRLTDYIEVDESLENNDGLKRVIKGFWLFLFPSKLERWLEDMERKGYKLHRIALRGLILYFKKDESSKTQYFTDFLPYVDKQYFESFIKIGWKPIKYMWMDGIRMVIWRKTNDDFGNTSKLDFLKQKKVRDKTLIKRILYNVIAASAFSSISLNVVFTLQRENRNVDLVFIIINVILVGAILISVCKLIGVILYWLNIRKMEQA</sequence>
<keyword evidence="1" id="KW-1133">Transmembrane helix</keyword>
<feature type="transmembrane region" description="Helical" evidence="1">
    <location>
        <begin position="176"/>
        <end position="203"/>
    </location>
</feature>
<dbReference type="InterPro" id="IPR021359">
    <property type="entry name" value="DUF2812"/>
</dbReference>
<proteinExistence type="predicted"/>